<dbReference type="EMBL" id="BLLF01001464">
    <property type="protein sequence ID" value="GFH19443.1"/>
    <property type="molecule type" value="Genomic_DNA"/>
</dbReference>
<accession>A0A699Z9Y0</accession>
<organism evidence="1 2">
    <name type="scientific">Haematococcus lacustris</name>
    <name type="common">Green alga</name>
    <name type="synonym">Haematococcus pluvialis</name>
    <dbReference type="NCBI Taxonomy" id="44745"/>
    <lineage>
        <taxon>Eukaryota</taxon>
        <taxon>Viridiplantae</taxon>
        <taxon>Chlorophyta</taxon>
        <taxon>core chlorophytes</taxon>
        <taxon>Chlorophyceae</taxon>
        <taxon>CS clade</taxon>
        <taxon>Chlamydomonadales</taxon>
        <taxon>Haematococcaceae</taxon>
        <taxon>Haematococcus</taxon>
    </lineage>
</organism>
<proteinExistence type="predicted"/>
<keyword evidence="2" id="KW-1185">Reference proteome</keyword>
<evidence type="ECO:0000313" key="2">
    <source>
        <dbReference type="Proteomes" id="UP000485058"/>
    </source>
</evidence>
<evidence type="ECO:0000313" key="1">
    <source>
        <dbReference type="EMBL" id="GFH19443.1"/>
    </source>
</evidence>
<gene>
    <name evidence="1" type="ORF">HaLaN_16389</name>
</gene>
<reference evidence="1 2" key="1">
    <citation type="submission" date="2020-02" db="EMBL/GenBank/DDBJ databases">
        <title>Draft genome sequence of Haematococcus lacustris strain NIES-144.</title>
        <authorList>
            <person name="Morimoto D."/>
            <person name="Nakagawa S."/>
            <person name="Yoshida T."/>
            <person name="Sawayama S."/>
        </authorList>
    </citation>
    <scope>NUCLEOTIDE SEQUENCE [LARGE SCALE GENOMIC DNA]</scope>
    <source>
        <strain evidence="1 2">NIES-144</strain>
    </source>
</reference>
<comment type="caution">
    <text evidence="1">The sequence shown here is derived from an EMBL/GenBank/DDBJ whole genome shotgun (WGS) entry which is preliminary data.</text>
</comment>
<feature type="non-terminal residue" evidence="1">
    <location>
        <position position="1"/>
    </location>
</feature>
<dbReference type="Proteomes" id="UP000485058">
    <property type="component" value="Unassembled WGS sequence"/>
</dbReference>
<name>A0A699Z9Y0_HAELA</name>
<sequence>MAEAAGLDATPGP</sequence>
<protein>
    <submittedName>
        <fullName evidence="1">Uncharacterized protein</fullName>
    </submittedName>
</protein>